<dbReference type="CDD" id="cd00293">
    <property type="entry name" value="USP-like"/>
    <property type="match status" value="1"/>
</dbReference>
<keyword evidence="4" id="KW-1185">Reference proteome</keyword>
<proteinExistence type="inferred from homology"/>
<dbReference type="InterPro" id="IPR006015">
    <property type="entry name" value="Universal_stress_UspA"/>
</dbReference>
<dbReference type="PRINTS" id="PR01438">
    <property type="entry name" value="UNVRSLSTRESS"/>
</dbReference>
<accession>A0ABT8R4Z4</accession>
<gene>
    <name evidence="3" type="ORF">Q0590_08885</name>
</gene>
<dbReference type="RefSeq" id="WP_302037169.1">
    <property type="nucleotide sequence ID" value="NZ_JAUKPO010000004.1"/>
</dbReference>
<reference evidence="3" key="1">
    <citation type="submission" date="2023-07" db="EMBL/GenBank/DDBJ databases">
        <title>The genome sequence of Rhodocytophaga aerolata KACC 12507.</title>
        <authorList>
            <person name="Zhang X."/>
        </authorList>
    </citation>
    <scope>NUCLEOTIDE SEQUENCE</scope>
    <source>
        <strain evidence="3">KACC 12507</strain>
    </source>
</reference>
<dbReference type="EMBL" id="JAUKPO010000004">
    <property type="protein sequence ID" value="MDO1446363.1"/>
    <property type="molecule type" value="Genomic_DNA"/>
</dbReference>
<evidence type="ECO:0000313" key="4">
    <source>
        <dbReference type="Proteomes" id="UP001168528"/>
    </source>
</evidence>
<name>A0ABT8R4Z4_9BACT</name>
<dbReference type="Proteomes" id="UP001168528">
    <property type="component" value="Unassembled WGS sequence"/>
</dbReference>
<dbReference type="Gene3D" id="3.40.50.12370">
    <property type="match status" value="1"/>
</dbReference>
<evidence type="ECO:0000259" key="2">
    <source>
        <dbReference type="Pfam" id="PF00582"/>
    </source>
</evidence>
<organism evidence="3 4">
    <name type="scientific">Rhodocytophaga aerolata</name>
    <dbReference type="NCBI Taxonomy" id="455078"/>
    <lineage>
        <taxon>Bacteria</taxon>
        <taxon>Pseudomonadati</taxon>
        <taxon>Bacteroidota</taxon>
        <taxon>Cytophagia</taxon>
        <taxon>Cytophagales</taxon>
        <taxon>Rhodocytophagaceae</taxon>
        <taxon>Rhodocytophaga</taxon>
    </lineage>
</organism>
<feature type="domain" description="UspA" evidence="2">
    <location>
        <begin position="1"/>
        <end position="139"/>
    </location>
</feature>
<dbReference type="Pfam" id="PF00582">
    <property type="entry name" value="Usp"/>
    <property type="match status" value="2"/>
</dbReference>
<sequence>MKTILVPTDFSANARNATLYAAALARKMESKIILLHTFQTPVLTSQTLVAKYMEEKAAREYTRKMDFIADELTYEYGLTVEKLIQPGNLPDVLPRLVEEKAVELVVLGIQETSPVERLLVGSMTASIVKQATFPVLIIPFTATFAPIKRIVFACQYEYLSGQNMVPQLKEIARAYHAEIEILQIDGNEAEEVNIRERVETGHYLERMFKGVPHSYRFIDNRHVVEGIETEVQESQADLLVMVPRKHTFWDYLLNKSTTQQMLFHTNVPLLALPNPN</sequence>
<evidence type="ECO:0000313" key="3">
    <source>
        <dbReference type="EMBL" id="MDO1446363.1"/>
    </source>
</evidence>
<feature type="domain" description="UspA" evidence="2">
    <location>
        <begin position="190"/>
        <end position="272"/>
    </location>
</feature>
<dbReference type="PANTHER" id="PTHR46268:SF6">
    <property type="entry name" value="UNIVERSAL STRESS PROTEIN UP12"/>
    <property type="match status" value="1"/>
</dbReference>
<protein>
    <submittedName>
        <fullName evidence="3">Universal stress protein</fullName>
    </submittedName>
</protein>
<evidence type="ECO:0000256" key="1">
    <source>
        <dbReference type="ARBA" id="ARBA00008791"/>
    </source>
</evidence>
<comment type="similarity">
    <text evidence="1">Belongs to the universal stress protein A family.</text>
</comment>
<dbReference type="SUPFAM" id="SSF52402">
    <property type="entry name" value="Adenine nucleotide alpha hydrolases-like"/>
    <property type="match status" value="2"/>
</dbReference>
<dbReference type="InterPro" id="IPR006016">
    <property type="entry name" value="UspA"/>
</dbReference>
<comment type="caution">
    <text evidence="3">The sequence shown here is derived from an EMBL/GenBank/DDBJ whole genome shotgun (WGS) entry which is preliminary data.</text>
</comment>
<dbReference type="PANTHER" id="PTHR46268">
    <property type="entry name" value="STRESS RESPONSE PROTEIN NHAX"/>
    <property type="match status" value="1"/>
</dbReference>